<dbReference type="SUPFAM" id="SSF81321">
    <property type="entry name" value="Family A G protein-coupled receptor-like"/>
    <property type="match status" value="1"/>
</dbReference>
<feature type="transmembrane region" description="Helical" evidence="6">
    <location>
        <begin position="109"/>
        <end position="134"/>
    </location>
</feature>
<evidence type="ECO:0000313" key="9">
    <source>
        <dbReference type="Proteomes" id="UP000007875"/>
    </source>
</evidence>
<protein>
    <recommendedName>
        <fullName evidence="7">G-protein coupled receptors family 1 profile domain-containing protein</fullName>
    </recommendedName>
</protein>
<evidence type="ECO:0000256" key="6">
    <source>
        <dbReference type="SAM" id="Phobius"/>
    </source>
</evidence>
<feature type="transmembrane region" description="Helical" evidence="6">
    <location>
        <begin position="146"/>
        <end position="169"/>
    </location>
</feature>
<dbReference type="PROSITE" id="PS50262">
    <property type="entry name" value="G_PROTEIN_RECEP_F1_2"/>
    <property type="match status" value="1"/>
</dbReference>
<dbReference type="Proteomes" id="UP000007875">
    <property type="component" value="Unassembled WGS sequence"/>
</dbReference>
<dbReference type="InterPro" id="IPR000276">
    <property type="entry name" value="GPCR_Rhodpsn"/>
</dbReference>
<dbReference type="PANTHER" id="PTHR22750">
    <property type="entry name" value="G-PROTEIN COUPLED RECEPTOR"/>
    <property type="match status" value="1"/>
</dbReference>
<dbReference type="Pfam" id="PF00001">
    <property type="entry name" value="7tm_1"/>
    <property type="match status" value="1"/>
</dbReference>
<evidence type="ECO:0000313" key="8">
    <source>
        <dbReference type="Ensembl" id="ENSCSAVP00000005760.1"/>
    </source>
</evidence>
<dbReference type="Ensembl" id="ENSCSAVT00000005835.1">
    <property type="protein sequence ID" value="ENSCSAVP00000005760.1"/>
    <property type="gene ID" value="ENSCSAVG00000003435.1"/>
</dbReference>
<comment type="subcellular location">
    <subcellularLocation>
        <location evidence="1">Cell membrane</location>
        <topology evidence="1">Multi-pass membrane protein</topology>
    </subcellularLocation>
</comment>
<feature type="domain" description="G-protein coupled receptors family 1 profile" evidence="7">
    <location>
        <begin position="1"/>
        <end position="167"/>
    </location>
</feature>
<dbReference type="eggNOG" id="ENOG502QSWN">
    <property type="taxonomic scope" value="Eukaryota"/>
</dbReference>
<dbReference type="STRING" id="51511.ENSCSAVP00000005760"/>
<evidence type="ECO:0000256" key="2">
    <source>
        <dbReference type="ARBA" id="ARBA00022475"/>
    </source>
</evidence>
<keyword evidence="4 6" id="KW-1133">Transmembrane helix</keyword>
<keyword evidence="9" id="KW-1185">Reference proteome</keyword>
<dbReference type="HOGENOM" id="CLU_1209450_0_0_1"/>
<name>H2YKA8_CIOSA</name>
<dbReference type="InterPro" id="IPR017452">
    <property type="entry name" value="GPCR_Rhodpsn_7TM"/>
</dbReference>
<dbReference type="Gene3D" id="1.20.1070.10">
    <property type="entry name" value="Rhodopsin 7-helix transmembrane proteins"/>
    <property type="match status" value="1"/>
</dbReference>
<evidence type="ECO:0000256" key="3">
    <source>
        <dbReference type="ARBA" id="ARBA00022692"/>
    </source>
</evidence>
<dbReference type="GO" id="GO:0005886">
    <property type="term" value="C:plasma membrane"/>
    <property type="evidence" value="ECO:0007669"/>
    <property type="project" value="UniProtKB-SubCell"/>
</dbReference>
<feature type="transmembrane region" description="Helical" evidence="6">
    <location>
        <begin position="64"/>
        <end position="88"/>
    </location>
</feature>
<dbReference type="InParanoid" id="H2YKA8"/>
<dbReference type="PRINTS" id="PR00237">
    <property type="entry name" value="GPCRRHODOPSN"/>
</dbReference>
<proteinExistence type="predicted"/>
<evidence type="ECO:0000259" key="7">
    <source>
        <dbReference type="PROSITE" id="PS50262"/>
    </source>
</evidence>
<keyword evidence="3 6" id="KW-0812">Transmembrane</keyword>
<feature type="transmembrane region" description="Helical" evidence="6">
    <location>
        <begin position="15"/>
        <end position="36"/>
    </location>
</feature>
<evidence type="ECO:0000256" key="1">
    <source>
        <dbReference type="ARBA" id="ARBA00004651"/>
    </source>
</evidence>
<evidence type="ECO:0000256" key="4">
    <source>
        <dbReference type="ARBA" id="ARBA00022989"/>
    </source>
</evidence>
<keyword evidence="2" id="KW-1003">Cell membrane</keyword>
<reference evidence="8" key="2">
    <citation type="submission" date="2025-08" db="UniProtKB">
        <authorList>
            <consortium name="Ensembl"/>
        </authorList>
    </citation>
    <scope>IDENTIFICATION</scope>
</reference>
<organism evidence="8 9">
    <name type="scientific">Ciona savignyi</name>
    <name type="common">Pacific transparent sea squirt</name>
    <dbReference type="NCBI Taxonomy" id="51511"/>
    <lineage>
        <taxon>Eukaryota</taxon>
        <taxon>Metazoa</taxon>
        <taxon>Chordata</taxon>
        <taxon>Tunicata</taxon>
        <taxon>Ascidiacea</taxon>
        <taxon>Phlebobranchia</taxon>
        <taxon>Cionidae</taxon>
        <taxon>Ciona</taxon>
    </lineage>
</organism>
<reference evidence="9" key="1">
    <citation type="submission" date="2003-08" db="EMBL/GenBank/DDBJ databases">
        <authorList>
            <person name="Birren B."/>
            <person name="Nusbaum C."/>
            <person name="Abebe A."/>
            <person name="Abouelleil A."/>
            <person name="Adekoya E."/>
            <person name="Ait-zahra M."/>
            <person name="Allen N."/>
            <person name="Allen T."/>
            <person name="An P."/>
            <person name="Anderson M."/>
            <person name="Anderson S."/>
            <person name="Arachchi H."/>
            <person name="Armbruster J."/>
            <person name="Bachantsang P."/>
            <person name="Baldwin J."/>
            <person name="Barry A."/>
            <person name="Bayul T."/>
            <person name="Blitshsteyn B."/>
            <person name="Bloom T."/>
            <person name="Blye J."/>
            <person name="Boguslavskiy L."/>
            <person name="Borowsky M."/>
            <person name="Boukhgalter B."/>
            <person name="Brunache A."/>
            <person name="Butler J."/>
            <person name="Calixte N."/>
            <person name="Calvo S."/>
            <person name="Camarata J."/>
            <person name="Campo K."/>
            <person name="Chang J."/>
            <person name="Cheshatsang Y."/>
            <person name="Citroen M."/>
            <person name="Collymore A."/>
            <person name="Considine T."/>
            <person name="Cook A."/>
            <person name="Cooke P."/>
            <person name="Corum B."/>
            <person name="Cuomo C."/>
            <person name="David R."/>
            <person name="Dawoe T."/>
            <person name="Degray S."/>
            <person name="Dodge S."/>
            <person name="Dooley K."/>
            <person name="Dorje P."/>
            <person name="Dorjee K."/>
            <person name="Dorris L."/>
            <person name="Duffey N."/>
            <person name="Dupes A."/>
            <person name="Elkins T."/>
            <person name="Engels R."/>
            <person name="Erickson J."/>
            <person name="Farina A."/>
            <person name="Faro S."/>
            <person name="Ferreira P."/>
            <person name="Fischer H."/>
            <person name="Fitzgerald M."/>
            <person name="Foley K."/>
            <person name="Gage D."/>
            <person name="Galagan J."/>
            <person name="Gearin G."/>
            <person name="Gnerre S."/>
            <person name="Gnirke A."/>
            <person name="Goyette A."/>
            <person name="Graham J."/>
            <person name="Grandbois E."/>
            <person name="Gyaltsen K."/>
            <person name="Hafez N."/>
            <person name="Hagopian D."/>
            <person name="Hagos B."/>
            <person name="Hall J."/>
            <person name="Hatcher B."/>
            <person name="Heller A."/>
            <person name="Higgins H."/>
            <person name="Honan T."/>
            <person name="Horn A."/>
            <person name="Houde N."/>
            <person name="Hughes L."/>
            <person name="Hulme W."/>
            <person name="Husby E."/>
            <person name="Iliev I."/>
            <person name="Jaffe D."/>
            <person name="Jones C."/>
            <person name="Kamal M."/>
            <person name="Kamat A."/>
            <person name="Kamvysselis M."/>
            <person name="Karlsson E."/>
            <person name="Kells C."/>
            <person name="Kieu A."/>
            <person name="Kisner P."/>
            <person name="Kodira C."/>
            <person name="Kulbokas E."/>
            <person name="Labutti K."/>
            <person name="Lama D."/>
            <person name="Landers T."/>
            <person name="Leger J."/>
            <person name="Levine S."/>
            <person name="Lewis D."/>
            <person name="Lewis T."/>
            <person name="Lindblad-toh K."/>
            <person name="Liu X."/>
            <person name="Lokyitsang T."/>
            <person name="Lokyitsang Y."/>
            <person name="Lucien O."/>
            <person name="Lui A."/>
            <person name="Ma L.J."/>
            <person name="Mabbitt R."/>
            <person name="Macdonald J."/>
            <person name="Maclean C."/>
            <person name="Major J."/>
            <person name="Manning J."/>
            <person name="Marabella R."/>
            <person name="Maru K."/>
            <person name="Matthews C."/>
            <person name="Mauceli E."/>
            <person name="Mccarthy M."/>
            <person name="Mcdonough S."/>
            <person name="Mcghee T."/>
            <person name="Meldrim J."/>
            <person name="Meneus L."/>
            <person name="Mesirov J."/>
            <person name="Mihalev A."/>
            <person name="Mihova T."/>
            <person name="Mikkelsen T."/>
            <person name="Mlenga V."/>
            <person name="Moru K."/>
            <person name="Mozes J."/>
            <person name="Mulrain L."/>
            <person name="Munson G."/>
            <person name="Naylor J."/>
            <person name="Newes C."/>
            <person name="Nguyen C."/>
            <person name="Nguyen N."/>
            <person name="Nguyen T."/>
            <person name="Nicol R."/>
            <person name="Nielsen C."/>
            <person name="Nizzari M."/>
            <person name="Norbu C."/>
            <person name="Norbu N."/>
            <person name="O'donnell P."/>
            <person name="Okoawo O."/>
            <person name="O'leary S."/>
            <person name="Omotosho B."/>
            <person name="O'neill K."/>
            <person name="Osman S."/>
            <person name="Parker S."/>
            <person name="Perrin D."/>
            <person name="Phunkhang P."/>
            <person name="Piqani B."/>
            <person name="Purcell S."/>
            <person name="Rachupka T."/>
            <person name="Ramasamy U."/>
            <person name="Rameau R."/>
            <person name="Ray V."/>
            <person name="Raymond C."/>
            <person name="Retta R."/>
            <person name="Richardson S."/>
            <person name="Rise C."/>
            <person name="Rodriguez J."/>
            <person name="Rogers J."/>
            <person name="Rogov P."/>
            <person name="Rutman M."/>
            <person name="Schupbach R."/>
            <person name="Seaman C."/>
            <person name="Settipalli S."/>
            <person name="Sharpe T."/>
            <person name="Sheridan J."/>
            <person name="Sherpa N."/>
            <person name="Shi J."/>
            <person name="Smirnov S."/>
            <person name="Smith C."/>
            <person name="Sougnez C."/>
            <person name="Spencer B."/>
            <person name="Stalker J."/>
            <person name="Stange-thomann N."/>
            <person name="Stavropoulos S."/>
            <person name="Stetson K."/>
            <person name="Stone C."/>
            <person name="Stone S."/>
            <person name="Stubbs M."/>
            <person name="Talamas J."/>
            <person name="Tchuinga P."/>
            <person name="Tenzing P."/>
            <person name="Tesfaye S."/>
            <person name="Theodore J."/>
            <person name="Thoulutsang Y."/>
            <person name="Topham K."/>
            <person name="Towey S."/>
            <person name="Tsamla T."/>
            <person name="Tsomo N."/>
            <person name="Vallee D."/>
            <person name="Vassiliev H."/>
            <person name="Venkataraman V."/>
            <person name="Vinson J."/>
            <person name="Vo A."/>
            <person name="Wade C."/>
            <person name="Wang S."/>
            <person name="Wangchuk T."/>
            <person name="Wangdi T."/>
            <person name="Whittaker C."/>
            <person name="Wilkinson J."/>
            <person name="Wu Y."/>
            <person name="Wyman D."/>
            <person name="Yadav S."/>
            <person name="Yang S."/>
            <person name="Yang X."/>
            <person name="Yeager S."/>
            <person name="Yee E."/>
            <person name="Young G."/>
            <person name="Zainoun J."/>
            <person name="Zembeck L."/>
            <person name="Zimmer A."/>
            <person name="Zody M."/>
            <person name="Lander E."/>
        </authorList>
    </citation>
    <scope>NUCLEOTIDE SEQUENCE [LARGE SCALE GENOMIC DNA]</scope>
</reference>
<reference evidence="8" key="3">
    <citation type="submission" date="2025-09" db="UniProtKB">
        <authorList>
            <consortium name="Ensembl"/>
        </authorList>
    </citation>
    <scope>IDENTIFICATION</scope>
</reference>
<keyword evidence="5 6" id="KW-0472">Membrane</keyword>
<dbReference type="GO" id="GO:0004930">
    <property type="term" value="F:G protein-coupled receptor activity"/>
    <property type="evidence" value="ECO:0007669"/>
    <property type="project" value="InterPro"/>
</dbReference>
<dbReference type="AlphaFoldDB" id="H2YKA8"/>
<evidence type="ECO:0000256" key="5">
    <source>
        <dbReference type="ARBA" id="ARBA00023136"/>
    </source>
</evidence>
<sequence>MVRTGIAISSSDRTAVIMIGASWLLPIVTLVLPPLAGWNCTHCMGLEYCKMYCSMVLFPFTKGYTIMLAIFIYFSIILLFVTYLWIFTAVHNKVQRVKSNKGIRKHEMVMIRITISILLLFTVCILPVAIILTLDYVGTGYNAQLIVGLQVFTVLSFINCACNPVLYAWRVPTMRDAIWRSIGRFDKVTEVSRTRKSGIITTRTEKYKIKAGSHSAGNASATESNLSQV</sequence>
<dbReference type="CDD" id="cd00637">
    <property type="entry name" value="7tm_classA_rhodopsin-like"/>
    <property type="match status" value="1"/>
</dbReference>
<accession>H2YKA8</accession>